<proteinExistence type="predicted"/>
<keyword evidence="3" id="KW-0732">Signal</keyword>
<evidence type="ECO:0000313" key="5">
    <source>
        <dbReference type="Proteomes" id="UP000539313"/>
    </source>
</evidence>
<dbReference type="AlphaFoldDB" id="A0A7W3R7Y2"/>
<keyword evidence="5" id="KW-1185">Reference proteome</keyword>
<organism evidence="4 5">
    <name type="scientific">Thermomonospora cellulosilytica</name>
    <dbReference type="NCBI Taxonomy" id="1411118"/>
    <lineage>
        <taxon>Bacteria</taxon>
        <taxon>Bacillati</taxon>
        <taxon>Actinomycetota</taxon>
        <taxon>Actinomycetes</taxon>
        <taxon>Streptosporangiales</taxon>
        <taxon>Thermomonosporaceae</taxon>
        <taxon>Thermomonospora</taxon>
    </lineage>
</organism>
<accession>A0A7W3R7Y2</accession>
<dbReference type="RefSeq" id="WP_182704734.1">
    <property type="nucleotide sequence ID" value="NZ_JACJII010000001.1"/>
</dbReference>
<keyword evidence="2" id="KW-0472">Membrane</keyword>
<feature type="transmembrane region" description="Helical" evidence="2">
    <location>
        <begin position="62"/>
        <end position="83"/>
    </location>
</feature>
<gene>
    <name evidence="4" type="ORF">HNR21_001687</name>
</gene>
<evidence type="ECO:0000313" key="4">
    <source>
        <dbReference type="EMBL" id="MBA9002805.1"/>
    </source>
</evidence>
<name>A0A7W3R7Y2_9ACTN</name>
<comment type="caution">
    <text evidence="4">The sequence shown here is derived from an EMBL/GenBank/DDBJ whole genome shotgun (WGS) entry which is preliminary data.</text>
</comment>
<dbReference type="EMBL" id="JACJII010000001">
    <property type="protein sequence ID" value="MBA9002805.1"/>
    <property type="molecule type" value="Genomic_DNA"/>
</dbReference>
<feature type="chain" id="PRO_5031076514" evidence="3">
    <location>
        <begin position="18"/>
        <end position="121"/>
    </location>
</feature>
<protein>
    <submittedName>
        <fullName evidence="4">Uncharacterized protein</fullName>
    </submittedName>
</protein>
<reference evidence="4 5" key="1">
    <citation type="submission" date="2020-08" db="EMBL/GenBank/DDBJ databases">
        <title>Sequencing the genomes of 1000 actinobacteria strains.</title>
        <authorList>
            <person name="Klenk H.-P."/>
        </authorList>
    </citation>
    <scope>NUCLEOTIDE SEQUENCE [LARGE SCALE GENOMIC DNA]</scope>
    <source>
        <strain evidence="4 5">DSM 45823</strain>
    </source>
</reference>
<evidence type="ECO:0000256" key="3">
    <source>
        <dbReference type="SAM" id="SignalP"/>
    </source>
</evidence>
<sequence>MLLLCCALSMHGLQVSANPLDLSGLPISAMSAGHGSPAFEEAGLSRPSDPDRPGAPHSDHPGGEVCLGLLAMVGFAVVLWFLFRRYRSLSLPGKGKDWASPVAQGRSPPARTVYELAVLRL</sequence>
<evidence type="ECO:0000256" key="1">
    <source>
        <dbReference type="SAM" id="MobiDB-lite"/>
    </source>
</evidence>
<dbReference type="Proteomes" id="UP000539313">
    <property type="component" value="Unassembled WGS sequence"/>
</dbReference>
<feature type="compositionally biased region" description="Basic and acidic residues" evidence="1">
    <location>
        <begin position="48"/>
        <end position="60"/>
    </location>
</feature>
<keyword evidence="2" id="KW-1133">Transmembrane helix</keyword>
<keyword evidence="2" id="KW-0812">Transmembrane</keyword>
<feature type="region of interest" description="Disordered" evidence="1">
    <location>
        <begin position="33"/>
        <end position="60"/>
    </location>
</feature>
<evidence type="ECO:0000256" key="2">
    <source>
        <dbReference type="SAM" id="Phobius"/>
    </source>
</evidence>
<feature type="signal peptide" evidence="3">
    <location>
        <begin position="1"/>
        <end position="17"/>
    </location>
</feature>